<accession>A0ABV8VQY7</accession>
<keyword evidence="3" id="KW-1185">Reference proteome</keyword>
<dbReference type="SMART" id="SM00530">
    <property type="entry name" value="HTH_XRE"/>
    <property type="match status" value="1"/>
</dbReference>
<proteinExistence type="predicted"/>
<dbReference type="InterPro" id="IPR001387">
    <property type="entry name" value="Cro/C1-type_HTH"/>
</dbReference>
<organism evidence="2 3">
    <name type="scientific">Gracilibacillus marinus</name>
    <dbReference type="NCBI Taxonomy" id="630535"/>
    <lineage>
        <taxon>Bacteria</taxon>
        <taxon>Bacillati</taxon>
        <taxon>Bacillota</taxon>
        <taxon>Bacilli</taxon>
        <taxon>Bacillales</taxon>
        <taxon>Bacillaceae</taxon>
        <taxon>Gracilibacillus</taxon>
    </lineage>
</organism>
<evidence type="ECO:0000259" key="1">
    <source>
        <dbReference type="PROSITE" id="PS50943"/>
    </source>
</evidence>
<evidence type="ECO:0000313" key="2">
    <source>
        <dbReference type="EMBL" id="MFC4386604.1"/>
    </source>
</evidence>
<protein>
    <submittedName>
        <fullName evidence="2">Helix-turn-helix domain-containing protein</fullName>
    </submittedName>
</protein>
<dbReference type="EMBL" id="JBHSDV010000001">
    <property type="protein sequence ID" value="MFC4386604.1"/>
    <property type="molecule type" value="Genomic_DNA"/>
</dbReference>
<dbReference type="Pfam" id="PF01381">
    <property type="entry name" value="HTH_3"/>
    <property type="match status" value="1"/>
</dbReference>
<dbReference type="CDD" id="cd00093">
    <property type="entry name" value="HTH_XRE"/>
    <property type="match status" value="1"/>
</dbReference>
<name>A0ABV8VQY7_9BACI</name>
<dbReference type="PROSITE" id="PS50943">
    <property type="entry name" value="HTH_CROC1"/>
    <property type="match status" value="1"/>
</dbReference>
<sequence length="84" mass="9817">MNDSERKAYLKAVGSYCKEQRIKQDVTLADLAYIADVSEDYIERFENGEIDMPLDKVVLLTHFLNIPFEKLSEIHLEIIENKKK</sequence>
<dbReference type="SUPFAM" id="SSF47413">
    <property type="entry name" value="lambda repressor-like DNA-binding domains"/>
    <property type="match status" value="1"/>
</dbReference>
<comment type="caution">
    <text evidence="2">The sequence shown here is derived from an EMBL/GenBank/DDBJ whole genome shotgun (WGS) entry which is preliminary data.</text>
</comment>
<dbReference type="InterPro" id="IPR010982">
    <property type="entry name" value="Lambda_DNA-bd_dom_sf"/>
</dbReference>
<dbReference type="Gene3D" id="1.10.260.40">
    <property type="entry name" value="lambda repressor-like DNA-binding domains"/>
    <property type="match status" value="1"/>
</dbReference>
<reference evidence="3" key="1">
    <citation type="journal article" date="2019" name="Int. J. Syst. Evol. Microbiol.">
        <title>The Global Catalogue of Microorganisms (GCM) 10K type strain sequencing project: providing services to taxonomists for standard genome sequencing and annotation.</title>
        <authorList>
            <consortium name="The Broad Institute Genomics Platform"/>
            <consortium name="The Broad Institute Genome Sequencing Center for Infectious Disease"/>
            <person name="Wu L."/>
            <person name="Ma J."/>
        </authorList>
    </citation>
    <scope>NUCLEOTIDE SEQUENCE [LARGE SCALE GENOMIC DNA]</scope>
    <source>
        <strain evidence="3">KACC 14058</strain>
    </source>
</reference>
<dbReference type="RefSeq" id="WP_390195335.1">
    <property type="nucleotide sequence ID" value="NZ_JBHSDV010000001.1"/>
</dbReference>
<feature type="domain" description="HTH cro/C1-type" evidence="1">
    <location>
        <begin position="18"/>
        <end position="71"/>
    </location>
</feature>
<dbReference type="Proteomes" id="UP001595880">
    <property type="component" value="Unassembled WGS sequence"/>
</dbReference>
<gene>
    <name evidence="2" type="ORF">ACFOZ1_02165</name>
</gene>
<evidence type="ECO:0000313" key="3">
    <source>
        <dbReference type="Proteomes" id="UP001595880"/>
    </source>
</evidence>